<accession>A0A9D0YZJ8</accession>
<organism evidence="1 2">
    <name type="scientific">Candidatus Faecenecus gallistercoris</name>
    <dbReference type="NCBI Taxonomy" id="2840793"/>
    <lineage>
        <taxon>Bacteria</taxon>
        <taxon>Bacillati</taxon>
        <taxon>Bacillota</taxon>
        <taxon>Bacillota incertae sedis</taxon>
        <taxon>Candidatus Faecenecus</taxon>
    </lineage>
</organism>
<evidence type="ECO:0000313" key="2">
    <source>
        <dbReference type="Proteomes" id="UP000886725"/>
    </source>
</evidence>
<name>A0A9D0YZJ8_9FIRM</name>
<reference evidence="1" key="2">
    <citation type="journal article" date="2021" name="PeerJ">
        <title>Extensive microbial diversity within the chicken gut microbiome revealed by metagenomics and culture.</title>
        <authorList>
            <person name="Gilroy R."/>
            <person name="Ravi A."/>
            <person name="Getino M."/>
            <person name="Pursley I."/>
            <person name="Horton D.L."/>
            <person name="Alikhan N.F."/>
            <person name="Baker D."/>
            <person name="Gharbi K."/>
            <person name="Hall N."/>
            <person name="Watson M."/>
            <person name="Adriaenssens E.M."/>
            <person name="Foster-Nyarko E."/>
            <person name="Jarju S."/>
            <person name="Secka A."/>
            <person name="Antonio M."/>
            <person name="Oren A."/>
            <person name="Chaudhuri R.R."/>
            <person name="La Ragione R."/>
            <person name="Hildebrand F."/>
            <person name="Pallen M.J."/>
        </authorList>
    </citation>
    <scope>NUCLEOTIDE SEQUENCE</scope>
    <source>
        <strain evidence="1">CHK165-10780</strain>
    </source>
</reference>
<sequence length="445" mass="51926">MKKIFRLSRSELAPEIKELLNKNGITCTVGGTDFAEIFVSEDEYESSLRKAIEVLESNDLQDKKENDAAFDWTCWWADPYDTERQLGWLPIFYGVLPKNREGKYGWCLFDRPFDFQEFLSFLQTIVIRDVPSCDTRKVMMDYHRKENAYEFSVPGKMSDFEKIQSEIRKYVEGYQKFYSANMPFESIHWTSPIGKWDKKVQKEESHSKLYSYLSHSYFLRALKHPGDDCVRYHNREGNSFGYQSPNRTYQTRNLEIHPSLLQPGVREGYDGTFTVASSKVFANYIETSGKEIKLKNPEEFTMIDNGTFKSYVSYNMEQDQIDVRTIIDLTRSTVGYDFDQKGLRDAIFKYVPQSDYQGRVEVNEHFKTFANGTKLVHFVDDSEYCAIYDLPTKWNPFQGIESLEGTAYPSWKQISSKMGDYNSLLETIKPPQTVATKSYEKILKP</sequence>
<comment type="caution">
    <text evidence="1">The sequence shown here is derived from an EMBL/GenBank/DDBJ whole genome shotgun (WGS) entry which is preliminary data.</text>
</comment>
<dbReference type="Proteomes" id="UP000886725">
    <property type="component" value="Unassembled WGS sequence"/>
</dbReference>
<gene>
    <name evidence="1" type="ORF">IAC85_03870</name>
</gene>
<reference evidence="1" key="1">
    <citation type="submission" date="2020-10" db="EMBL/GenBank/DDBJ databases">
        <authorList>
            <person name="Gilroy R."/>
        </authorList>
    </citation>
    <scope>NUCLEOTIDE SEQUENCE</scope>
    <source>
        <strain evidence="1">CHK165-10780</strain>
    </source>
</reference>
<dbReference type="AlphaFoldDB" id="A0A9D0YZJ8"/>
<dbReference type="EMBL" id="DVFU01000073">
    <property type="protein sequence ID" value="HIQ64857.1"/>
    <property type="molecule type" value="Genomic_DNA"/>
</dbReference>
<proteinExistence type="predicted"/>
<protein>
    <submittedName>
        <fullName evidence="1">Uncharacterized protein</fullName>
    </submittedName>
</protein>
<evidence type="ECO:0000313" key="1">
    <source>
        <dbReference type="EMBL" id="HIQ64857.1"/>
    </source>
</evidence>